<dbReference type="InterPro" id="IPR032350">
    <property type="entry name" value="Nbr1_FW"/>
</dbReference>
<dbReference type="CDD" id="cd14947">
    <property type="entry name" value="NBR1_like"/>
    <property type="match status" value="1"/>
</dbReference>
<dbReference type="GO" id="GO:0008270">
    <property type="term" value="F:zinc ion binding"/>
    <property type="evidence" value="ECO:0007669"/>
    <property type="project" value="UniProtKB-KW"/>
</dbReference>
<feature type="compositionally biased region" description="Basic and acidic residues" evidence="5">
    <location>
        <begin position="264"/>
        <end position="273"/>
    </location>
</feature>
<dbReference type="Gene3D" id="2.60.40.10">
    <property type="entry name" value="Immunoglobulins"/>
    <property type="match status" value="1"/>
</dbReference>
<dbReference type="OrthoDB" id="661148at2759"/>
<feature type="compositionally biased region" description="Polar residues" evidence="5">
    <location>
        <begin position="761"/>
        <end position="785"/>
    </location>
</feature>
<gene>
    <name evidence="7" type="ORF">BHQ10_009026</name>
</gene>
<feature type="domain" description="ZZ-type" evidence="6">
    <location>
        <begin position="370"/>
        <end position="422"/>
    </location>
</feature>
<comment type="caution">
    <text evidence="7">The sequence shown here is derived from an EMBL/GenBank/DDBJ whole genome shotgun (WGS) entry which is preliminary data.</text>
</comment>
<dbReference type="SUPFAM" id="SSF57850">
    <property type="entry name" value="RING/U-box"/>
    <property type="match status" value="4"/>
</dbReference>
<dbReference type="InterPro" id="IPR043145">
    <property type="entry name" value="Znf_ZZ_sf"/>
</dbReference>
<evidence type="ECO:0000256" key="5">
    <source>
        <dbReference type="SAM" id="MobiDB-lite"/>
    </source>
</evidence>
<organism evidence="7 8">
    <name type="scientific">Talaromyces amestolkiae</name>
    <dbReference type="NCBI Taxonomy" id="1196081"/>
    <lineage>
        <taxon>Eukaryota</taxon>
        <taxon>Fungi</taxon>
        <taxon>Dikarya</taxon>
        <taxon>Ascomycota</taxon>
        <taxon>Pezizomycotina</taxon>
        <taxon>Eurotiomycetes</taxon>
        <taxon>Eurotiomycetidae</taxon>
        <taxon>Eurotiales</taxon>
        <taxon>Trichocomaceae</taxon>
        <taxon>Talaromyces</taxon>
        <taxon>Talaromyces sect. Talaromyces</taxon>
    </lineage>
</organism>
<feature type="region of interest" description="Disordered" evidence="5">
    <location>
        <begin position="742"/>
        <end position="826"/>
    </location>
</feature>
<evidence type="ECO:0000256" key="3">
    <source>
        <dbReference type="ARBA" id="ARBA00022833"/>
    </source>
</evidence>
<feature type="compositionally biased region" description="Acidic residues" evidence="5">
    <location>
        <begin position="788"/>
        <end position="818"/>
    </location>
</feature>
<evidence type="ECO:0000256" key="4">
    <source>
        <dbReference type="PROSITE-ProRule" id="PRU00228"/>
    </source>
</evidence>
<sequence length="826" mass="90796">MSGPAPPAPPVGPDTLITIKILHNDSVNRRFKIPLRDLGARIFPQKVRYLLTVAPTDSLILERYSDSLANYIVLDSENPAVYKQLYRAAKAKLKLRIKATTKPQDSTDAPITSPIEEPRIQEQSHQRFRYLETVLSPSQTSSQSKSMTSPLTSRARAFSPVSSVHEEKQQAIPLRFANNNHLGSAFCIDCNNCGGSIPSEHYHCSICDDGDYDLCLNCVDAGVSCPGENHWLLKRLVQNGVIVNSVTTIAPKRLDPDSSTEEPTPVKEEPKVEDKIEEKIEEKEIVPEPEVQEGQKEVADERTCNACFREFSESTMVHCDNCEDYDLCIGCLLKNVHGHNPAHAFSIIKEHQLGLKSLVLSRCRPGRHYHHAAICDGCEKRIVGVRHKCLSCPDWDYCWSCVKTADQSHPQHRFVPIYGPITETSLSRDVHCGIYCDGPLCRGKATASYITGVRYKCAVCHDTDFCAACEALPANPHNQTHPLIKFRTAVRNVTVNTLGDDGFGGQTMVMGDRTPPAVRSFADVPSANSVVEAPSVVEKAESIVPETVEEPASETAETAETAETSETPATPRRSSVDFTDDYSAYFMKDTVSDGTAMAPGQVFQQTWTLYNPGPTTWPVGTSVRYVGGDAMFNINTEHPSSVVALAVAMSSNELTHPVAPSESADFTVTLKTPQRTGTSISYWRLKHPNGTPFGHKLWCDVKIIDAPVAAVEPVEKEAEEQVIIESDCTPDVEVEVETEVETETEMSGSNMVFPKLEKESPVSSTHTLAQNPAPSYTAPSVSTVDDQALPEDMESLALEDSDDGFFTDEEYDILDASDQESINGKQ</sequence>
<feature type="region of interest" description="Disordered" evidence="5">
    <location>
        <begin position="252"/>
        <end position="273"/>
    </location>
</feature>
<dbReference type="CDD" id="cd02249">
    <property type="entry name" value="ZZ"/>
    <property type="match status" value="1"/>
</dbReference>
<evidence type="ECO:0000313" key="7">
    <source>
        <dbReference type="EMBL" id="RAO73014.1"/>
    </source>
</evidence>
<proteinExistence type="predicted"/>
<dbReference type="AlphaFoldDB" id="A0A364LB24"/>
<dbReference type="InterPro" id="IPR000433">
    <property type="entry name" value="Znf_ZZ"/>
</dbReference>
<dbReference type="PROSITE" id="PS50135">
    <property type="entry name" value="ZF_ZZ_2"/>
    <property type="match status" value="1"/>
</dbReference>
<evidence type="ECO:0000259" key="6">
    <source>
        <dbReference type="PROSITE" id="PS50135"/>
    </source>
</evidence>
<keyword evidence="2 4" id="KW-0863">Zinc-finger</keyword>
<dbReference type="PANTHER" id="PTHR20930">
    <property type="entry name" value="OVARIAN CARCINOMA ANTIGEN CA125-RELATED"/>
    <property type="match status" value="1"/>
</dbReference>
<dbReference type="Pfam" id="PF00569">
    <property type="entry name" value="ZZ"/>
    <property type="match status" value="3"/>
</dbReference>
<evidence type="ECO:0000256" key="1">
    <source>
        <dbReference type="ARBA" id="ARBA00022723"/>
    </source>
</evidence>
<dbReference type="InterPro" id="IPR013783">
    <property type="entry name" value="Ig-like_fold"/>
</dbReference>
<dbReference type="SMART" id="SM00291">
    <property type="entry name" value="ZnF_ZZ"/>
    <property type="match status" value="4"/>
</dbReference>
<feature type="compositionally biased region" description="Low complexity" evidence="5">
    <location>
        <begin position="553"/>
        <end position="571"/>
    </location>
</feature>
<name>A0A364LB24_TALAM</name>
<dbReference type="Gene3D" id="3.30.60.90">
    <property type="match status" value="4"/>
</dbReference>
<dbReference type="Pfam" id="PF16158">
    <property type="entry name" value="N_BRCA1_IG"/>
    <property type="match status" value="1"/>
</dbReference>
<dbReference type="RefSeq" id="XP_040737528.1">
    <property type="nucleotide sequence ID" value="XM_040881897.1"/>
</dbReference>
<evidence type="ECO:0000256" key="2">
    <source>
        <dbReference type="ARBA" id="ARBA00022771"/>
    </source>
</evidence>
<accession>A0A364LB24</accession>
<feature type="region of interest" description="Disordered" evidence="5">
    <location>
        <begin position="546"/>
        <end position="575"/>
    </location>
</feature>
<reference evidence="7 8" key="1">
    <citation type="journal article" date="2017" name="Biotechnol. Biofuels">
        <title>Differential beta-glucosidase expression as a function of carbon source availability in Talaromyces amestolkiae: a genomic and proteomic approach.</title>
        <authorList>
            <person name="de Eugenio L.I."/>
            <person name="Mendez-Liter J.A."/>
            <person name="Nieto-Dominguez M."/>
            <person name="Alonso L."/>
            <person name="Gil-Munoz J."/>
            <person name="Barriuso J."/>
            <person name="Prieto A."/>
            <person name="Martinez M.J."/>
        </authorList>
    </citation>
    <scope>NUCLEOTIDE SEQUENCE [LARGE SCALE GENOMIC DNA]</scope>
    <source>
        <strain evidence="7 8">CIB</strain>
    </source>
</reference>
<dbReference type="PANTHER" id="PTHR20930:SF0">
    <property type="entry name" value="PROTEIN ILRUN"/>
    <property type="match status" value="1"/>
</dbReference>
<evidence type="ECO:0000313" key="8">
    <source>
        <dbReference type="Proteomes" id="UP000249363"/>
    </source>
</evidence>
<keyword evidence="1" id="KW-0479">Metal-binding</keyword>
<dbReference type="CDD" id="cd02340">
    <property type="entry name" value="ZZ_NBR1_like"/>
    <property type="match status" value="2"/>
</dbReference>
<dbReference type="Proteomes" id="UP000249363">
    <property type="component" value="Unassembled WGS sequence"/>
</dbReference>
<dbReference type="EMBL" id="MIKG01000022">
    <property type="protein sequence ID" value="RAO73014.1"/>
    <property type="molecule type" value="Genomic_DNA"/>
</dbReference>
<keyword evidence="8" id="KW-1185">Reference proteome</keyword>
<dbReference type="STRING" id="1196081.A0A364LB24"/>
<dbReference type="GeneID" id="63798240"/>
<keyword evidence="3" id="KW-0862">Zinc</keyword>
<protein>
    <recommendedName>
        <fullName evidence="6">ZZ-type domain-containing protein</fullName>
    </recommendedName>
</protein>